<evidence type="ECO:0000313" key="3">
    <source>
        <dbReference type="Proteomes" id="UP001589738"/>
    </source>
</evidence>
<dbReference type="InterPro" id="IPR010897">
    <property type="entry name" value="Spore_II_P"/>
</dbReference>
<dbReference type="SUPFAM" id="SSF53187">
    <property type="entry name" value="Zn-dependent exopeptidases"/>
    <property type="match status" value="1"/>
</dbReference>
<feature type="transmembrane region" description="Helical" evidence="1">
    <location>
        <begin position="18"/>
        <end position="38"/>
    </location>
</feature>
<keyword evidence="1" id="KW-0812">Transmembrane</keyword>
<keyword evidence="1" id="KW-0472">Membrane</keyword>
<organism evidence="2 3">
    <name type="scientific">Robertmurraya beringensis</name>
    <dbReference type="NCBI Taxonomy" id="641660"/>
    <lineage>
        <taxon>Bacteria</taxon>
        <taxon>Bacillati</taxon>
        <taxon>Bacillota</taxon>
        <taxon>Bacilli</taxon>
        <taxon>Bacillales</taxon>
        <taxon>Bacillaceae</taxon>
        <taxon>Robertmurraya</taxon>
    </lineage>
</organism>
<name>A0ABV6KS90_9BACI</name>
<evidence type="ECO:0000313" key="2">
    <source>
        <dbReference type="EMBL" id="MFC0476201.1"/>
    </source>
</evidence>
<comment type="caution">
    <text evidence="2">The sequence shown here is derived from an EMBL/GenBank/DDBJ whole genome shotgun (WGS) entry which is preliminary data.</text>
</comment>
<protein>
    <submittedName>
        <fullName evidence="2">Stage II sporulation protein P</fullName>
    </submittedName>
</protein>
<evidence type="ECO:0000256" key="1">
    <source>
        <dbReference type="SAM" id="Phobius"/>
    </source>
</evidence>
<dbReference type="Proteomes" id="UP001589738">
    <property type="component" value="Unassembled WGS sequence"/>
</dbReference>
<gene>
    <name evidence="2" type="primary">spoIIP</name>
    <name evidence="2" type="ORF">ACFFHF_13260</name>
</gene>
<keyword evidence="1" id="KW-1133">Transmembrane helix</keyword>
<keyword evidence="3" id="KW-1185">Reference proteome</keyword>
<dbReference type="RefSeq" id="WP_377058353.1">
    <property type="nucleotide sequence ID" value="NZ_JBHLUU010000095.1"/>
</dbReference>
<dbReference type="Pfam" id="PF07454">
    <property type="entry name" value="SpoIIP"/>
    <property type="match status" value="1"/>
</dbReference>
<dbReference type="EMBL" id="JBHLUU010000095">
    <property type="protein sequence ID" value="MFC0476201.1"/>
    <property type="molecule type" value="Genomic_DNA"/>
</dbReference>
<reference evidence="2 3" key="1">
    <citation type="submission" date="2024-09" db="EMBL/GenBank/DDBJ databases">
        <authorList>
            <person name="Sun Q."/>
            <person name="Mori K."/>
        </authorList>
    </citation>
    <scope>NUCLEOTIDE SEQUENCE [LARGE SCALE GENOMIC DNA]</scope>
    <source>
        <strain evidence="2 3">CGMCC 1.9126</strain>
    </source>
</reference>
<accession>A0ABV6KS90</accession>
<proteinExistence type="predicted"/>
<dbReference type="NCBIfam" id="TIGR02867">
    <property type="entry name" value="spore_II_P"/>
    <property type="match status" value="1"/>
</dbReference>
<sequence>MKYIKVIKVPGILKLQSIYLGFFMILFSIILITSLFDLKYKFSYSWLSRSFEDVSTEFFIDVIASEISLYSPNTDQADTPLPKVLLSTVLNIWPEDIRTFLGRELPGFLTFNTEIAVAGIGTNLTTLPMESPPPLEILLKEREQSEAEIAKSNSEENPPVNTPSLKTEKDAVFIYHSHSWEAFLPLLEGNKTANEAVSLAETKNVIAVGNKLKEELAERGIGASQSKANVTEELKKKNWNYNQSYILSRELVQEAMAQEESIQYLIDIHRDSQNRELTTTKINGKDYARLFFIVGKENKNYERNLALAKELNQKLEEKYPGISRGVFIKTKDDGNGVYNQDLSSQSMLLEFGGVENNSMELDHSIEAFAEVFSEYFWKAEEVSGSGN</sequence>